<keyword evidence="1" id="KW-0472">Membrane</keyword>
<dbReference type="EMBL" id="JARAKH010000024">
    <property type="protein sequence ID" value="KAK8390987.1"/>
    <property type="molecule type" value="Genomic_DNA"/>
</dbReference>
<keyword evidence="4" id="KW-1185">Reference proteome</keyword>
<keyword evidence="1" id="KW-1133">Transmembrane helix</keyword>
<dbReference type="InterPro" id="IPR025714">
    <property type="entry name" value="Methyltranfer_dom"/>
</dbReference>
<name>A0AAW0TTR1_SCYPA</name>
<dbReference type="Pfam" id="PF13383">
    <property type="entry name" value="Methyltransf_22"/>
    <property type="match status" value="1"/>
</dbReference>
<accession>A0AAW0TTR1</accession>
<evidence type="ECO:0000313" key="3">
    <source>
        <dbReference type="EMBL" id="KAK8390987.1"/>
    </source>
</evidence>
<organism evidence="3 4">
    <name type="scientific">Scylla paramamosain</name>
    <name type="common">Mud crab</name>
    <dbReference type="NCBI Taxonomy" id="85552"/>
    <lineage>
        <taxon>Eukaryota</taxon>
        <taxon>Metazoa</taxon>
        <taxon>Ecdysozoa</taxon>
        <taxon>Arthropoda</taxon>
        <taxon>Crustacea</taxon>
        <taxon>Multicrustacea</taxon>
        <taxon>Malacostraca</taxon>
        <taxon>Eumalacostraca</taxon>
        <taxon>Eucarida</taxon>
        <taxon>Decapoda</taxon>
        <taxon>Pleocyemata</taxon>
        <taxon>Brachyura</taxon>
        <taxon>Eubrachyura</taxon>
        <taxon>Portunoidea</taxon>
        <taxon>Portunidae</taxon>
        <taxon>Portuninae</taxon>
        <taxon>Scylla</taxon>
    </lineage>
</organism>
<dbReference type="Proteomes" id="UP001487740">
    <property type="component" value="Unassembled WGS sequence"/>
</dbReference>
<gene>
    <name evidence="3" type="ORF">O3P69_016970</name>
</gene>
<dbReference type="AlphaFoldDB" id="A0AAW0TTR1"/>
<protein>
    <recommendedName>
        <fullName evidence="2">Methyltransferase domain-containing protein</fullName>
    </recommendedName>
</protein>
<evidence type="ECO:0000259" key="2">
    <source>
        <dbReference type="Pfam" id="PF13383"/>
    </source>
</evidence>
<sequence length="370" mass="42018">MSPEVVRVELERGKLSKRGSRVACQWVEVAVLCGVMTLGVLWLMHHLAARCHTRSLDHRVEARQATLRTQQNEILKISYSSYWSLEDDKYSRMSRVRGAMSTVYRYNNTTPHSLSVDPQEETPAQRLHRLLTHPTTSCRKLIRVGGRSCLGAYDGSKLVCLDEWAGLVPQDCLVYSFGIGHDFTFDEHMQDLGCEVHAFDHDADHEHYDYRLGPTAFFHKARIGPETGYMRSCDGDECDPLINYLTLADITKSLDHGGRRLSYLKMDIESEEWPVLSQILQHHHSSATLGSTAQLSLEIHIELHGKTLSEKRALITSCLAILENLANLGFKLLTYEENELNPQYEDIDGAHLGLYAEILLLRTNHNHPLL</sequence>
<proteinExistence type="predicted"/>
<dbReference type="PANTHER" id="PTHR32026">
    <property type="entry name" value="METHYLTRANSFERASE-LIKE PROTEIN 24"/>
    <property type="match status" value="1"/>
</dbReference>
<evidence type="ECO:0000313" key="4">
    <source>
        <dbReference type="Proteomes" id="UP001487740"/>
    </source>
</evidence>
<keyword evidence="1" id="KW-0812">Transmembrane</keyword>
<evidence type="ECO:0000256" key="1">
    <source>
        <dbReference type="SAM" id="Phobius"/>
    </source>
</evidence>
<dbReference type="PANTHER" id="PTHR32026:SF10">
    <property type="entry name" value="METHYLTRANSFERASE-LIKE PROTEIN 24-RELATED"/>
    <property type="match status" value="1"/>
</dbReference>
<comment type="caution">
    <text evidence="3">The sequence shown here is derived from an EMBL/GenBank/DDBJ whole genome shotgun (WGS) entry which is preliminary data.</text>
</comment>
<dbReference type="InterPro" id="IPR026913">
    <property type="entry name" value="METTL24"/>
</dbReference>
<reference evidence="3 4" key="1">
    <citation type="submission" date="2023-03" db="EMBL/GenBank/DDBJ databases">
        <title>High-quality genome of Scylla paramamosain provides insights in environmental adaptation.</title>
        <authorList>
            <person name="Zhang L."/>
        </authorList>
    </citation>
    <scope>NUCLEOTIDE SEQUENCE [LARGE SCALE GENOMIC DNA]</scope>
    <source>
        <strain evidence="3">LZ_2023a</strain>
        <tissue evidence="3">Muscle</tissue>
    </source>
</reference>
<feature type="transmembrane region" description="Helical" evidence="1">
    <location>
        <begin position="22"/>
        <end position="44"/>
    </location>
</feature>
<feature type="domain" description="Methyltransferase" evidence="2">
    <location>
        <begin position="78"/>
        <end position="339"/>
    </location>
</feature>